<evidence type="ECO:0000313" key="1">
    <source>
        <dbReference type="EMBL" id="RRT77829.1"/>
    </source>
</evidence>
<evidence type="ECO:0000313" key="2">
    <source>
        <dbReference type="Proteomes" id="UP000287651"/>
    </source>
</evidence>
<reference evidence="1 2" key="1">
    <citation type="journal article" date="2014" name="Agronomy (Basel)">
        <title>A Draft Genome Sequence for Ensete ventricosum, the Drought-Tolerant Tree Against Hunger.</title>
        <authorList>
            <person name="Harrison J."/>
            <person name="Moore K.A."/>
            <person name="Paszkiewicz K."/>
            <person name="Jones T."/>
            <person name="Grant M."/>
            <person name="Ambacheew D."/>
            <person name="Muzemil S."/>
            <person name="Studholme D.J."/>
        </authorList>
    </citation>
    <scope>NUCLEOTIDE SEQUENCE [LARGE SCALE GENOMIC DNA]</scope>
</reference>
<proteinExistence type="predicted"/>
<dbReference type="Proteomes" id="UP000287651">
    <property type="component" value="Unassembled WGS sequence"/>
</dbReference>
<name>A0A427ANN6_ENSVE</name>
<dbReference type="EMBL" id="AMZH03001826">
    <property type="protein sequence ID" value="RRT77829.1"/>
    <property type="molecule type" value="Genomic_DNA"/>
</dbReference>
<sequence length="119" mass="13668">MDLIMTGISASERTRRENLVAATRNLVMERLQLGGPSTRIIELKVSNMQLLEELRKQSSIEVHLNDVNANSYYFVILAVAQCACYSHERESRQSSWRLCQEDMMNLLQREPPIVSTNLI</sequence>
<dbReference type="AlphaFoldDB" id="A0A427ANN6"/>
<gene>
    <name evidence="1" type="ORF">B296_00025105</name>
</gene>
<organism evidence="1 2">
    <name type="scientific">Ensete ventricosum</name>
    <name type="common">Abyssinian banana</name>
    <name type="synonym">Musa ensete</name>
    <dbReference type="NCBI Taxonomy" id="4639"/>
    <lineage>
        <taxon>Eukaryota</taxon>
        <taxon>Viridiplantae</taxon>
        <taxon>Streptophyta</taxon>
        <taxon>Embryophyta</taxon>
        <taxon>Tracheophyta</taxon>
        <taxon>Spermatophyta</taxon>
        <taxon>Magnoliopsida</taxon>
        <taxon>Liliopsida</taxon>
        <taxon>Zingiberales</taxon>
        <taxon>Musaceae</taxon>
        <taxon>Ensete</taxon>
    </lineage>
</organism>
<comment type="caution">
    <text evidence="1">The sequence shown here is derived from an EMBL/GenBank/DDBJ whole genome shotgun (WGS) entry which is preliminary data.</text>
</comment>
<protein>
    <submittedName>
        <fullName evidence="1">Uncharacterized protein</fullName>
    </submittedName>
</protein>
<accession>A0A427ANN6</accession>